<evidence type="ECO:0000313" key="7">
    <source>
        <dbReference type="Proteomes" id="UP000830236"/>
    </source>
</evidence>
<dbReference type="GO" id="GO:0072659">
    <property type="term" value="P:protein localization to plasma membrane"/>
    <property type="evidence" value="ECO:0007669"/>
    <property type="project" value="TreeGrafter"/>
</dbReference>
<evidence type="ECO:0000313" key="6">
    <source>
        <dbReference type="EMBL" id="UQF78908.1"/>
    </source>
</evidence>
<dbReference type="InterPro" id="IPR001107">
    <property type="entry name" value="Band_7"/>
</dbReference>
<gene>
    <name evidence="6" type="ORF">M3I41_04620</name>
</gene>
<evidence type="ECO:0000256" key="1">
    <source>
        <dbReference type="ARBA" id="ARBA00004370"/>
    </source>
</evidence>
<comment type="subcellular location">
    <subcellularLocation>
        <location evidence="1">Membrane</location>
    </subcellularLocation>
</comment>
<dbReference type="InterPro" id="IPR027705">
    <property type="entry name" value="Flotillin_fam"/>
</dbReference>
<comment type="similarity">
    <text evidence="2">Belongs to the band 7/mec-2 family. Flotillin subfamily.</text>
</comment>
<evidence type="ECO:0000256" key="3">
    <source>
        <dbReference type="ARBA" id="ARBA00023136"/>
    </source>
</evidence>
<dbReference type="Gene3D" id="3.30.479.30">
    <property type="entry name" value="Band 7 domain"/>
    <property type="match status" value="1"/>
</dbReference>
<dbReference type="SMART" id="SM00244">
    <property type="entry name" value="PHB"/>
    <property type="match status" value="1"/>
</dbReference>
<proteinExistence type="inferred from homology"/>
<dbReference type="GO" id="GO:0005886">
    <property type="term" value="C:plasma membrane"/>
    <property type="evidence" value="ECO:0007669"/>
    <property type="project" value="TreeGrafter"/>
</dbReference>
<dbReference type="KEGG" id="agh:M3I41_04620"/>
<dbReference type="PANTHER" id="PTHR13806">
    <property type="entry name" value="FLOTILLIN-RELATED"/>
    <property type="match status" value="1"/>
</dbReference>
<keyword evidence="4" id="KW-0175">Coiled coil</keyword>
<evidence type="ECO:0000256" key="4">
    <source>
        <dbReference type="SAM" id="Coils"/>
    </source>
</evidence>
<feature type="coiled-coil region" evidence="4">
    <location>
        <begin position="336"/>
        <end position="385"/>
    </location>
</feature>
<evidence type="ECO:0000256" key="2">
    <source>
        <dbReference type="ARBA" id="ARBA00007161"/>
    </source>
</evidence>
<evidence type="ECO:0000259" key="5">
    <source>
        <dbReference type="SMART" id="SM00244"/>
    </source>
</evidence>
<dbReference type="Pfam" id="PF01145">
    <property type="entry name" value="Band_7"/>
    <property type="match status" value="1"/>
</dbReference>
<keyword evidence="3" id="KW-0472">Membrane</keyword>
<organism evidence="6 7">
    <name type="scientific">Actinomyces graevenitzii</name>
    <dbReference type="NCBI Taxonomy" id="55565"/>
    <lineage>
        <taxon>Bacteria</taxon>
        <taxon>Bacillati</taxon>
        <taxon>Actinomycetota</taxon>
        <taxon>Actinomycetes</taxon>
        <taxon>Actinomycetales</taxon>
        <taxon>Actinomycetaceae</taxon>
        <taxon>Actinomyces</taxon>
    </lineage>
</organism>
<dbReference type="CDD" id="cd03399">
    <property type="entry name" value="SPFH_flotillin"/>
    <property type="match status" value="1"/>
</dbReference>
<dbReference type="InterPro" id="IPR031905">
    <property type="entry name" value="Flotillin_C"/>
</dbReference>
<feature type="coiled-coil region" evidence="4">
    <location>
        <begin position="185"/>
        <end position="219"/>
    </location>
</feature>
<dbReference type="EMBL" id="CP097095">
    <property type="protein sequence ID" value="UQF78908.1"/>
    <property type="molecule type" value="Genomic_DNA"/>
</dbReference>
<sequence>MFLLTAIAGAALCLFIFLRISFVSASPADIKVVSGPWGQRALRGKTGWKVPLIERVDTLTASMISIDAKTTDSVPTNDFINVHVDAVVQVRIGYETQQLLNAASSSFIHRSAAEIGTQVRDTLEGHLRAIIGQMKLTEIVTDRNALADRVQENATRDLEEMGLVIVAFSIQSVSDDRNVISNLGIDNVEQIRKNAAIAKANAERDIISASARAKNEANETQVATDMEIAKRDTDLAKRRAALKAEADTEKAKADAAYTIQTQIQRRDIERETAQADIVKQEQEALVKEREVKVTRNALEATVNAQADADRYAAEQAANAKLYSRQREAEAEAFEQIKRAEATKQAMLAEADGLRAKGEAEAAAKAAILTAEAEGLEKKAEAMAKMNQAAVLEMYFKALPDVAAAIASPLANVDSITMYGEGNSAKMVADITNSLSQVNAGLGETMGLDLRQMLGALVGAKVVAPTVEQAVADGVDKGLNS</sequence>
<dbReference type="InterPro" id="IPR036013">
    <property type="entry name" value="Band_7/SPFH_dom_sf"/>
</dbReference>
<dbReference type="GO" id="GO:0002020">
    <property type="term" value="F:protease binding"/>
    <property type="evidence" value="ECO:0007669"/>
    <property type="project" value="TreeGrafter"/>
</dbReference>
<feature type="domain" description="Band 7" evidence="5">
    <location>
        <begin position="18"/>
        <end position="187"/>
    </location>
</feature>
<dbReference type="PANTHER" id="PTHR13806:SF46">
    <property type="entry name" value="FLOTILLIN-1-RELATED"/>
    <property type="match status" value="1"/>
</dbReference>
<dbReference type="Proteomes" id="UP000830236">
    <property type="component" value="Chromosome"/>
</dbReference>
<dbReference type="Pfam" id="PF15975">
    <property type="entry name" value="Flot"/>
    <property type="match status" value="1"/>
</dbReference>
<reference evidence="6" key="1">
    <citation type="submission" date="2022-05" db="EMBL/GenBank/DDBJ databases">
        <title>Using nanopore sequencing to obtain complete genomes from saliva samples.</title>
        <authorList>
            <person name="Baker J.L."/>
        </authorList>
    </citation>
    <scope>NUCLEOTIDE SEQUENCE</scope>
    <source>
        <strain evidence="6">JCVI-JB-Ag32</strain>
    </source>
</reference>
<accession>A0A9E7AE38</accession>
<name>A0A9E7AE38_9ACTO</name>
<protein>
    <submittedName>
        <fullName evidence="6">SPFH domain-containing protein</fullName>
    </submittedName>
</protein>
<dbReference type="SUPFAM" id="SSF117892">
    <property type="entry name" value="Band 7/SPFH domain"/>
    <property type="match status" value="1"/>
</dbReference>
<dbReference type="AlphaFoldDB" id="A0A9E7AE38"/>